<organism evidence="2 3">
    <name type="scientific">Paraburkholderia haematera</name>
    <dbReference type="NCBI Taxonomy" id="2793077"/>
    <lineage>
        <taxon>Bacteria</taxon>
        <taxon>Pseudomonadati</taxon>
        <taxon>Pseudomonadota</taxon>
        <taxon>Betaproteobacteria</taxon>
        <taxon>Burkholderiales</taxon>
        <taxon>Burkholderiaceae</taxon>
        <taxon>Paraburkholderia</taxon>
    </lineage>
</organism>
<keyword evidence="3" id="KW-1185">Reference proteome</keyword>
<sequence>MGRSNVSGVMRQSGAAQEALRPRAEAVDLSISVVVYRPDVAQLERTLATLRVSWAALQRTAPDLSASIFLVDNGGAPDMTATVRAFAGLDIPCTVIAGHGNVGYGAGHNLALAQADSTYHLVLNPDVELAADALEKALAFLDTHSGYGLLTPYICDEHGEQQFLCRRFPTVLDLLVRGFFPEKLRAPFAGRLSRYEMRGEVNDQDTVINPPIVSGCFMLFRTDVLRRLDGFDDRYFLYFEDYDLSLRTHDVSDVVYLPAVRILHHGGGASRKGWLHVRLFVVSMVRFFNRFGWRWL</sequence>
<comment type="caution">
    <text evidence="2">The sequence shown here is derived from an EMBL/GenBank/DDBJ whole genome shotgun (WGS) entry which is preliminary data.</text>
</comment>
<dbReference type="Pfam" id="PF00535">
    <property type="entry name" value="Glycos_transf_2"/>
    <property type="match status" value="1"/>
</dbReference>
<evidence type="ECO:0000313" key="3">
    <source>
        <dbReference type="Proteomes" id="UP000672526"/>
    </source>
</evidence>
<evidence type="ECO:0000313" key="2">
    <source>
        <dbReference type="EMBL" id="CAE6696443.1"/>
    </source>
</evidence>
<dbReference type="Proteomes" id="UP000672526">
    <property type="component" value="Unassembled WGS sequence"/>
</dbReference>
<dbReference type="InterPro" id="IPR029044">
    <property type="entry name" value="Nucleotide-diphossugar_trans"/>
</dbReference>
<feature type="domain" description="Glycosyltransferase 2-like" evidence="1">
    <location>
        <begin position="47"/>
        <end position="227"/>
    </location>
</feature>
<dbReference type="GO" id="GO:0102096">
    <property type="term" value="F:decaprenyl-N-acetyl-alpha-D-glucosaminyl-pyrophosphate:dTDP-alpha-L-rhamnose rhamnosyltransferase activity"/>
    <property type="evidence" value="ECO:0007669"/>
    <property type="project" value="UniProtKB-EC"/>
</dbReference>
<reference evidence="2 3" key="1">
    <citation type="submission" date="2021-02" db="EMBL/GenBank/DDBJ databases">
        <authorList>
            <person name="Vanwijnsberghe S."/>
        </authorList>
    </citation>
    <scope>NUCLEOTIDE SEQUENCE [LARGE SCALE GENOMIC DNA]</scope>
    <source>
        <strain evidence="2 3">LMG 31837</strain>
    </source>
</reference>
<proteinExistence type="predicted"/>
<dbReference type="EC" id="2.4.1.289" evidence="2"/>
<dbReference type="SUPFAM" id="SSF53448">
    <property type="entry name" value="Nucleotide-diphospho-sugar transferases"/>
    <property type="match status" value="1"/>
</dbReference>
<keyword evidence="2" id="KW-0328">Glycosyltransferase</keyword>
<gene>
    <name evidence="2" type="primary">wbbL</name>
    <name evidence="2" type="ORF">R69888_00490</name>
</gene>
<dbReference type="PANTHER" id="PTHR43179:SF10">
    <property type="entry name" value="GLYCOSYL TRANSFERASE"/>
    <property type="match status" value="1"/>
</dbReference>
<keyword evidence="2" id="KW-0808">Transferase</keyword>
<dbReference type="InterPro" id="IPR001173">
    <property type="entry name" value="Glyco_trans_2-like"/>
</dbReference>
<protein>
    <submittedName>
        <fullName evidence="2">N-acetylglucosaminyl-diphospho-decaprenol L-rhamnosyltransferase</fullName>
        <ecNumber evidence="2">2.4.1.289</ecNumber>
    </submittedName>
</protein>
<dbReference type="EMBL" id="CAJNBK010000001">
    <property type="protein sequence ID" value="CAE6696443.1"/>
    <property type="molecule type" value="Genomic_DNA"/>
</dbReference>
<accession>A0ABM8QH09</accession>
<dbReference type="Gene3D" id="3.90.550.10">
    <property type="entry name" value="Spore Coat Polysaccharide Biosynthesis Protein SpsA, Chain A"/>
    <property type="match status" value="1"/>
</dbReference>
<dbReference type="PANTHER" id="PTHR43179">
    <property type="entry name" value="RHAMNOSYLTRANSFERASE WBBL"/>
    <property type="match status" value="1"/>
</dbReference>
<evidence type="ECO:0000259" key="1">
    <source>
        <dbReference type="Pfam" id="PF00535"/>
    </source>
</evidence>
<name>A0ABM8QH09_9BURK</name>